<feature type="transmembrane region" description="Helical" evidence="3">
    <location>
        <begin position="223"/>
        <end position="240"/>
    </location>
</feature>
<dbReference type="AlphaFoldDB" id="A0A7W3SP35"/>
<name>A0A7W3SP35_9BACL</name>
<evidence type="ECO:0000256" key="1">
    <source>
        <dbReference type="SAM" id="Coils"/>
    </source>
</evidence>
<evidence type="ECO:0000256" key="2">
    <source>
        <dbReference type="SAM" id="MobiDB-lite"/>
    </source>
</evidence>
<keyword evidence="1" id="KW-0175">Coiled coil</keyword>
<feature type="transmembrane region" description="Helical" evidence="3">
    <location>
        <begin position="246"/>
        <end position="263"/>
    </location>
</feature>
<dbReference type="Proteomes" id="UP000567067">
    <property type="component" value="Unassembled WGS sequence"/>
</dbReference>
<reference evidence="4 5" key="1">
    <citation type="submission" date="2020-08" db="EMBL/GenBank/DDBJ databases">
        <title>Genomic Encyclopedia of Type Strains, Phase III (KMG-III): the genomes of soil and plant-associated and newly described type strains.</title>
        <authorList>
            <person name="Whitman W."/>
        </authorList>
    </citation>
    <scope>NUCLEOTIDE SEQUENCE [LARGE SCALE GENOMIC DNA]</scope>
    <source>
        <strain evidence="4 5">CECT 8693</strain>
    </source>
</reference>
<protein>
    <submittedName>
        <fullName evidence="4">Uncharacterized protein</fullName>
    </submittedName>
</protein>
<keyword evidence="3" id="KW-0472">Membrane</keyword>
<feature type="compositionally biased region" description="Basic and acidic residues" evidence="2">
    <location>
        <begin position="303"/>
        <end position="312"/>
    </location>
</feature>
<dbReference type="RefSeq" id="WP_182533780.1">
    <property type="nucleotide sequence ID" value="NZ_JACJIP010000001.1"/>
</dbReference>
<evidence type="ECO:0000313" key="5">
    <source>
        <dbReference type="Proteomes" id="UP000567067"/>
    </source>
</evidence>
<feature type="region of interest" description="Disordered" evidence="2">
    <location>
        <begin position="273"/>
        <end position="312"/>
    </location>
</feature>
<dbReference type="EMBL" id="JACJIP010000001">
    <property type="protein sequence ID" value="MBA9083592.1"/>
    <property type="molecule type" value="Genomic_DNA"/>
</dbReference>
<keyword evidence="3" id="KW-0812">Transmembrane</keyword>
<gene>
    <name evidence="4" type="ORF">FHR92_000035</name>
</gene>
<keyword evidence="5" id="KW-1185">Reference proteome</keyword>
<evidence type="ECO:0000256" key="3">
    <source>
        <dbReference type="SAM" id="Phobius"/>
    </source>
</evidence>
<feature type="transmembrane region" description="Helical" evidence="3">
    <location>
        <begin position="18"/>
        <end position="37"/>
    </location>
</feature>
<proteinExistence type="predicted"/>
<sequence length="312" mass="35790">MISVSLPEWMIWLQQQTVISYITLPVLCLFLAIYALTKWRMEKRESYRLQRLNSSLKLYASATGPLIRGAESLQLPTEEQQLLMDVLLECRAAPYITSDLLGQINAYAHDQDNSRLTLLLKTIERESDRLIEEQDKLLHRTETPGWGYSIWKQIYPAIPFLFALALFYLLGWLIQLLFQMSSPQLGLSDLLSKWSLFGSALFSLILLYPALMNSNRPTASSFLLKVWSIIIALLFLFHLINPIFAPYILVVQMILFLIGFRFTGNRSRKSRPFAGHYPMPNTESTDEEASAPGSELEVSPSHYVHDQENRPS</sequence>
<organism evidence="4 5">
    <name type="scientific">Fontibacillus solani</name>
    <dbReference type="NCBI Taxonomy" id="1572857"/>
    <lineage>
        <taxon>Bacteria</taxon>
        <taxon>Bacillati</taxon>
        <taxon>Bacillota</taxon>
        <taxon>Bacilli</taxon>
        <taxon>Bacillales</taxon>
        <taxon>Paenibacillaceae</taxon>
        <taxon>Fontibacillus</taxon>
    </lineage>
</organism>
<feature type="transmembrane region" description="Helical" evidence="3">
    <location>
        <begin position="194"/>
        <end position="211"/>
    </location>
</feature>
<comment type="caution">
    <text evidence="4">The sequence shown here is derived from an EMBL/GenBank/DDBJ whole genome shotgun (WGS) entry which is preliminary data.</text>
</comment>
<feature type="transmembrane region" description="Helical" evidence="3">
    <location>
        <begin position="154"/>
        <end position="174"/>
    </location>
</feature>
<accession>A0A7W3SP35</accession>
<keyword evidence="3" id="KW-1133">Transmembrane helix</keyword>
<evidence type="ECO:0000313" key="4">
    <source>
        <dbReference type="EMBL" id="MBA9083592.1"/>
    </source>
</evidence>
<feature type="coiled-coil region" evidence="1">
    <location>
        <begin position="113"/>
        <end position="140"/>
    </location>
</feature>